<keyword evidence="2" id="KW-1133">Transmembrane helix</keyword>
<gene>
    <name evidence="3" type="ORF">PBIL07802_LOCUS17903</name>
</gene>
<feature type="transmembrane region" description="Helical" evidence="2">
    <location>
        <begin position="54"/>
        <end position="79"/>
    </location>
</feature>
<name>A0A7S3G892_9EUKA</name>
<feature type="transmembrane region" description="Helical" evidence="2">
    <location>
        <begin position="85"/>
        <end position="108"/>
    </location>
</feature>
<keyword evidence="2" id="KW-0812">Transmembrane</keyword>
<evidence type="ECO:0000256" key="2">
    <source>
        <dbReference type="SAM" id="Phobius"/>
    </source>
</evidence>
<evidence type="ECO:0000313" key="3">
    <source>
        <dbReference type="EMBL" id="CAE0255649.1"/>
    </source>
</evidence>
<sequence length="293" mass="31235">MTISVKSESGENTAEGSHTGDVVSTLGCWPTFMIKLRYSVSGVTFVHNNVTMSYILSVVLGVIIYVGGGFVINTLGTMWDNAADTLLIIVPVFFSGVSLIVGIVCYVYGRKTARNVTSTAKLLAPDIAKTRVARAATLEALLAASLAMYALNFSAETAILLLFPNGVVPPRYPSAQVGGIYLSSLTRSLIVYSKDFLPLVHSTTMVARLCSAGIHIFFLNRLSKIGAGSGRSLVKSSRQPFCNTCKRKLKGGTDSRSVTRMEAGTLELDPPFNEESGGVGGDEVGQEEGIHKL</sequence>
<accession>A0A7S3G892</accession>
<dbReference type="EMBL" id="HBIB01027564">
    <property type="protein sequence ID" value="CAE0255649.1"/>
    <property type="molecule type" value="Transcribed_RNA"/>
</dbReference>
<dbReference type="AlphaFoldDB" id="A0A7S3G892"/>
<reference evidence="3" key="1">
    <citation type="submission" date="2021-01" db="EMBL/GenBank/DDBJ databases">
        <authorList>
            <person name="Corre E."/>
            <person name="Pelletier E."/>
            <person name="Niang G."/>
            <person name="Scheremetjew M."/>
            <person name="Finn R."/>
            <person name="Kale V."/>
            <person name="Holt S."/>
            <person name="Cochrane G."/>
            <person name="Meng A."/>
            <person name="Brown T."/>
            <person name="Cohen L."/>
        </authorList>
    </citation>
    <scope>NUCLEOTIDE SEQUENCE</scope>
    <source>
        <strain evidence="3">NIES-2562</strain>
    </source>
</reference>
<feature type="transmembrane region" description="Helical" evidence="2">
    <location>
        <begin position="196"/>
        <end position="219"/>
    </location>
</feature>
<organism evidence="3">
    <name type="scientific">Palpitomonas bilix</name>
    <dbReference type="NCBI Taxonomy" id="652834"/>
    <lineage>
        <taxon>Eukaryota</taxon>
        <taxon>Eukaryota incertae sedis</taxon>
    </lineage>
</organism>
<feature type="transmembrane region" description="Helical" evidence="2">
    <location>
        <begin position="140"/>
        <end position="163"/>
    </location>
</feature>
<feature type="region of interest" description="Disordered" evidence="1">
    <location>
        <begin position="263"/>
        <end position="293"/>
    </location>
</feature>
<evidence type="ECO:0000256" key="1">
    <source>
        <dbReference type="SAM" id="MobiDB-lite"/>
    </source>
</evidence>
<keyword evidence="2" id="KW-0472">Membrane</keyword>
<protein>
    <submittedName>
        <fullName evidence="3">Uncharacterized protein</fullName>
    </submittedName>
</protein>
<proteinExistence type="predicted"/>